<name>A0A2N5IS29_9BIFI</name>
<accession>A0A2N5IS29</accession>
<sequence>MLDINMSDVIAVLKSLTPYLVVLRGASFENERVIRSGASPVVSVKS</sequence>
<organism evidence="1 2">
    <name type="scientific">Bifidobacterium imperatoris</name>
    <dbReference type="NCBI Taxonomy" id="2020965"/>
    <lineage>
        <taxon>Bacteria</taxon>
        <taxon>Bacillati</taxon>
        <taxon>Actinomycetota</taxon>
        <taxon>Actinomycetes</taxon>
        <taxon>Bifidobacteriales</taxon>
        <taxon>Bifidobacteriaceae</taxon>
        <taxon>Bifidobacterium</taxon>
    </lineage>
</organism>
<proteinExistence type="predicted"/>
<comment type="caution">
    <text evidence="1">The sequence shown here is derived from an EMBL/GenBank/DDBJ whole genome shotgun (WGS) entry which is preliminary data.</text>
</comment>
<protein>
    <submittedName>
        <fullName evidence="1">Uncharacterized protein</fullName>
    </submittedName>
</protein>
<reference evidence="1 2" key="1">
    <citation type="submission" date="2017-07" db="EMBL/GenBank/DDBJ databases">
        <title>Bifidobacterium novel species.</title>
        <authorList>
            <person name="Lugli G.A."/>
            <person name="Milani C."/>
            <person name="Duranti S."/>
            <person name="Mangifesta M."/>
        </authorList>
    </citation>
    <scope>NUCLEOTIDE SEQUENCE [LARGE SCALE GENOMIC DNA]</scope>
    <source>
        <strain evidence="1 2">45</strain>
    </source>
</reference>
<dbReference type="EMBL" id="NMWV01000015">
    <property type="protein sequence ID" value="PLS24769.1"/>
    <property type="molecule type" value="Genomic_DNA"/>
</dbReference>
<dbReference type="Proteomes" id="UP000234855">
    <property type="component" value="Unassembled WGS sequence"/>
</dbReference>
<gene>
    <name evidence="1" type="ORF">Tam1G_1192</name>
</gene>
<dbReference type="AlphaFoldDB" id="A0A2N5IS29"/>
<evidence type="ECO:0000313" key="2">
    <source>
        <dbReference type="Proteomes" id="UP000234855"/>
    </source>
</evidence>
<evidence type="ECO:0000313" key="1">
    <source>
        <dbReference type="EMBL" id="PLS24769.1"/>
    </source>
</evidence>